<sequence>MVFVAPKLSAEQASHVLASVWVLSKRNRRRFARIMTVQQQQNCFRLRDAAPSVDSSRRFDVMLDDATAKARYRFTITELRELAKKLKLPEDGVTTPSGDRVDRVEALAMLCRRLSEPSKLLTVASEFGRGTGPYSRVVKKTAQLLVNQHRDLVYFNYQLVHLRINEYAAAIHSKGSPLRMCWAFIDGTKQYVATPSARENAASEYEKKKSATCSFQWAST</sequence>
<gene>
    <name evidence="1" type="ORF">F441_08134</name>
</gene>
<protein>
    <recommendedName>
        <fullName evidence="3">DDE Tnp4 domain-containing protein</fullName>
    </recommendedName>
</protein>
<reference evidence="1 2" key="1">
    <citation type="submission" date="2013-11" db="EMBL/GenBank/DDBJ databases">
        <title>The Genome Sequence of Phytophthora parasitica CJ01A1.</title>
        <authorList>
            <consortium name="The Broad Institute Genomics Platform"/>
            <person name="Russ C."/>
            <person name="Tyler B."/>
            <person name="Panabieres F."/>
            <person name="Shan W."/>
            <person name="Tripathy S."/>
            <person name="Grunwald N."/>
            <person name="Machado M."/>
            <person name="Johnson C.S."/>
            <person name="Walker B."/>
            <person name="Young S.K."/>
            <person name="Zeng Q."/>
            <person name="Gargeya S."/>
            <person name="Fitzgerald M."/>
            <person name="Haas B."/>
            <person name="Abouelleil A."/>
            <person name="Allen A.W."/>
            <person name="Alvarado L."/>
            <person name="Arachchi H.M."/>
            <person name="Berlin A.M."/>
            <person name="Chapman S.B."/>
            <person name="Gainer-Dewar J."/>
            <person name="Goldberg J."/>
            <person name="Griggs A."/>
            <person name="Gujja S."/>
            <person name="Hansen M."/>
            <person name="Howarth C."/>
            <person name="Imamovic A."/>
            <person name="Ireland A."/>
            <person name="Larimer J."/>
            <person name="McCowan C."/>
            <person name="Murphy C."/>
            <person name="Pearson M."/>
            <person name="Poon T.W."/>
            <person name="Priest M."/>
            <person name="Roberts A."/>
            <person name="Saif S."/>
            <person name="Shea T."/>
            <person name="Sisk P."/>
            <person name="Sykes S."/>
            <person name="Wortman J."/>
            <person name="Nusbaum C."/>
            <person name="Birren B."/>
        </authorList>
    </citation>
    <scope>NUCLEOTIDE SEQUENCE [LARGE SCALE GENOMIC DNA]</scope>
    <source>
        <strain evidence="1 2">CJ01A1</strain>
    </source>
</reference>
<dbReference type="OrthoDB" id="125848at2759"/>
<comment type="caution">
    <text evidence="1">The sequence shown here is derived from an EMBL/GenBank/DDBJ whole genome shotgun (WGS) entry which is preliminary data.</text>
</comment>
<proteinExistence type="predicted"/>
<evidence type="ECO:0000313" key="2">
    <source>
        <dbReference type="Proteomes" id="UP000018958"/>
    </source>
</evidence>
<evidence type="ECO:0000313" key="1">
    <source>
        <dbReference type="EMBL" id="ETP17475.1"/>
    </source>
</evidence>
<dbReference type="Proteomes" id="UP000018958">
    <property type="component" value="Unassembled WGS sequence"/>
</dbReference>
<evidence type="ECO:0008006" key="3">
    <source>
        <dbReference type="Google" id="ProtNLM"/>
    </source>
</evidence>
<dbReference type="AlphaFoldDB" id="W2X3S1"/>
<organism evidence="1 2">
    <name type="scientific">Phytophthora nicotianae CJ01A1</name>
    <dbReference type="NCBI Taxonomy" id="1317063"/>
    <lineage>
        <taxon>Eukaryota</taxon>
        <taxon>Sar</taxon>
        <taxon>Stramenopiles</taxon>
        <taxon>Oomycota</taxon>
        <taxon>Peronosporomycetes</taxon>
        <taxon>Peronosporales</taxon>
        <taxon>Peronosporaceae</taxon>
        <taxon>Phytophthora</taxon>
    </lineage>
</organism>
<dbReference type="EMBL" id="ANIX01001662">
    <property type="protein sequence ID" value="ETP17475.1"/>
    <property type="molecule type" value="Genomic_DNA"/>
</dbReference>
<name>W2X3S1_PHYNI</name>
<accession>W2X3S1</accession>